<reference evidence="2 3" key="1">
    <citation type="journal article" date="2011" name="Proc. Natl. Acad. Sci. U.S.A.">
        <title>Evolutionary erosion of yeast sex chromosomes by mating-type switching accidents.</title>
        <authorList>
            <person name="Gordon J.L."/>
            <person name="Armisen D."/>
            <person name="Proux-Wera E."/>
            <person name="Oheigeartaigh S.S."/>
            <person name="Byrne K.P."/>
            <person name="Wolfe K.H."/>
        </authorList>
    </citation>
    <scope>NUCLEOTIDE SEQUENCE [LARGE SCALE GENOMIC DNA]</scope>
    <source>
        <strain evidence="3">ATCC 76901 / BCRC 22586 / CBS 4309 / NBRC 1992 / NRRL Y-12630</strain>
    </source>
</reference>
<accession>G0VI03</accession>
<reference key="2">
    <citation type="submission" date="2011-08" db="EMBL/GenBank/DDBJ databases">
        <title>Genome sequence of Naumovozyma castellii.</title>
        <authorList>
            <person name="Gordon J.L."/>
            <person name="Armisen D."/>
            <person name="Proux-Wera E."/>
            <person name="OhEigeartaigh S.S."/>
            <person name="Byrne K.P."/>
            <person name="Wolfe K.H."/>
        </authorList>
    </citation>
    <scope>NUCLEOTIDE SEQUENCE</scope>
    <source>
        <strain>Type strain:CBS 4309</strain>
    </source>
</reference>
<sequence length="201" mass="22863">MDNEQIWQNLNWPKNATIRKRKIRDPTFTAVQSILYNGGLLAALLYSIATLLIQPILADQYEQRHEFALAALLKVRKLISTLQSRLRTTPVSILGANETQTTIERCTQTSLDTDNDFADENDTPLESISQRIYNLKWKLSQFNANDSRTSNAIEGFNFQTKLVKDQIDNLNTPTKAIDGSKNIVASLREMKGWFVNGKIPY</sequence>
<dbReference type="Proteomes" id="UP000001640">
    <property type="component" value="Chromosome 7"/>
</dbReference>
<dbReference type="GO" id="GO:0016560">
    <property type="term" value="P:protein import into peroxisome matrix, docking"/>
    <property type="evidence" value="ECO:0007669"/>
    <property type="project" value="EnsemblFungi"/>
</dbReference>
<keyword evidence="1" id="KW-1133">Transmembrane helix</keyword>
<protein>
    <submittedName>
        <fullName evidence="2">Uncharacterized protein</fullName>
    </submittedName>
</protein>
<keyword evidence="1" id="KW-0472">Membrane</keyword>
<evidence type="ECO:0000256" key="1">
    <source>
        <dbReference type="SAM" id="Phobius"/>
    </source>
</evidence>
<dbReference type="GO" id="GO:0008320">
    <property type="term" value="F:protein transmembrane transporter activity"/>
    <property type="evidence" value="ECO:0007669"/>
    <property type="project" value="EnsemblFungi"/>
</dbReference>
<dbReference type="GO" id="GO:1990429">
    <property type="term" value="C:peroxisomal importomer complex"/>
    <property type="evidence" value="ECO:0007669"/>
    <property type="project" value="EnsemblFungi"/>
</dbReference>
<dbReference type="AlphaFoldDB" id="G0VI03"/>
<organism evidence="2 3">
    <name type="scientific">Naumovozyma castellii</name>
    <name type="common">Yeast</name>
    <name type="synonym">Saccharomyces castellii</name>
    <dbReference type="NCBI Taxonomy" id="27288"/>
    <lineage>
        <taxon>Eukaryota</taxon>
        <taxon>Fungi</taxon>
        <taxon>Dikarya</taxon>
        <taxon>Ascomycota</taxon>
        <taxon>Saccharomycotina</taxon>
        <taxon>Saccharomycetes</taxon>
        <taxon>Saccharomycetales</taxon>
        <taxon>Saccharomycetaceae</taxon>
        <taxon>Naumovozyma</taxon>
    </lineage>
</organism>
<dbReference type="GeneID" id="96904703"/>
<dbReference type="OrthoDB" id="4034942at2759"/>
<dbReference type="eggNOG" id="ENOG502S4G6">
    <property type="taxonomic scope" value="Eukaryota"/>
</dbReference>
<dbReference type="EMBL" id="HE576758">
    <property type="protein sequence ID" value="CCC71037.1"/>
    <property type="molecule type" value="Genomic_DNA"/>
</dbReference>
<keyword evidence="1" id="KW-0812">Transmembrane</keyword>
<evidence type="ECO:0000313" key="3">
    <source>
        <dbReference type="Proteomes" id="UP000001640"/>
    </source>
</evidence>
<dbReference type="GO" id="GO:0005778">
    <property type="term" value="C:peroxisomal membrane"/>
    <property type="evidence" value="ECO:0007669"/>
    <property type="project" value="EnsemblFungi"/>
</dbReference>
<dbReference type="STRING" id="1064592.G0VI03"/>
<name>G0VI03_NAUCA</name>
<dbReference type="HOGENOM" id="CLU_115007_0_0_1"/>
<proteinExistence type="predicted"/>
<feature type="transmembrane region" description="Helical" evidence="1">
    <location>
        <begin position="34"/>
        <end position="57"/>
    </location>
</feature>
<dbReference type="RefSeq" id="XP_003677390.1">
    <property type="nucleotide sequence ID" value="XM_003677342.1"/>
</dbReference>
<gene>
    <name evidence="2" type="primary">NCAS0G01500</name>
    <name evidence="2" type="ordered locus">NCAS_0G01500</name>
</gene>
<keyword evidence="3" id="KW-1185">Reference proteome</keyword>
<dbReference type="OMA" id="REMKGWF"/>
<evidence type="ECO:0000313" key="2">
    <source>
        <dbReference type="EMBL" id="CCC71037.1"/>
    </source>
</evidence>
<dbReference type="KEGG" id="ncs:NCAS_0G01500"/>
<dbReference type="FunCoup" id="G0VI03">
    <property type="interactions" value="30"/>
</dbReference>
<dbReference type="InParanoid" id="G0VI03"/>